<evidence type="ECO:0000256" key="1">
    <source>
        <dbReference type="ARBA" id="ARBA00022676"/>
    </source>
</evidence>
<reference evidence="7 8" key="1">
    <citation type="submission" date="2017-08" db="EMBL/GenBank/DDBJ databases">
        <title>Substantial Increase in Enzyme Production by Combined Drug-Resistance Mutations in Paenibacillus agaridevorans.</title>
        <authorList>
            <person name="Tanaka Y."/>
            <person name="Funane K."/>
            <person name="Hosaka T."/>
            <person name="Shiwa Y."/>
            <person name="Fujita N."/>
            <person name="Miyazaki T."/>
            <person name="Yoshikawa H."/>
            <person name="Murakami K."/>
            <person name="Kasahara K."/>
            <person name="Inaoka T."/>
            <person name="Hiraga Y."/>
            <person name="Ochi K."/>
        </authorList>
    </citation>
    <scope>NUCLEOTIDE SEQUENCE [LARGE SCALE GENOMIC DNA]</scope>
    <source>
        <strain evidence="7 8">T-3040</strain>
    </source>
</reference>
<dbReference type="SMART" id="SM00642">
    <property type="entry name" value="Aamy"/>
    <property type="match status" value="1"/>
</dbReference>
<keyword evidence="3" id="KW-0378">Hydrolase</keyword>
<feature type="binding site" evidence="5">
    <location>
        <position position="434"/>
    </location>
    <ligand>
        <name>substrate</name>
    </ligand>
</feature>
<dbReference type="SUPFAM" id="SSF51445">
    <property type="entry name" value="(Trans)glycosidases"/>
    <property type="match status" value="1"/>
</dbReference>
<dbReference type="InterPro" id="IPR016377">
    <property type="entry name" value="Sucrose_GGa_phosphorylase-rel"/>
</dbReference>
<dbReference type="PANTHER" id="PTHR10357">
    <property type="entry name" value="ALPHA-AMYLASE FAMILY MEMBER"/>
    <property type="match status" value="1"/>
</dbReference>
<evidence type="ECO:0000256" key="4">
    <source>
        <dbReference type="PIRNR" id="PIRNR003059"/>
    </source>
</evidence>
<keyword evidence="8" id="KW-1185">Reference proteome</keyword>
<name>A0A2R5F2N0_9BACL</name>
<comment type="caution">
    <text evidence="7">The sequence shown here is derived from an EMBL/GenBank/DDBJ whole genome shotgun (WGS) entry which is preliminary data.</text>
</comment>
<feature type="binding site" evidence="5">
    <location>
        <begin position="218"/>
        <end position="220"/>
    </location>
    <ligand>
        <name>substrate</name>
    </ligand>
</feature>
<dbReference type="InterPro" id="IPR045857">
    <property type="entry name" value="O16G_dom_2"/>
</dbReference>
<protein>
    <recommendedName>
        <fullName evidence="4">Sucrose phosphorylase</fullName>
        <ecNumber evidence="4">2.4.1.7</ecNumber>
    </recommendedName>
    <alternativeName>
        <fullName evidence="4">Sucrose glucosyltransferase</fullName>
    </alternativeName>
</protein>
<keyword evidence="2 4" id="KW-0808">Transferase</keyword>
<dbReference type="PIRSF" id="PIRSF003059">
    <property type="entry name" value="Sucrose_phosphorylase"/>
    <property type="match status" value="1"/>
</dbReference>
<sequence>MLDKLRLLYGAQGEGTLTDIEGILGTFGQSLPRQWVSENDVMLITYGDSVREEGAVPLAALHRFLRQYAKDTITAVHLLPFYPYTSDDGFSVVDYTQVNPELGDWEDIARLAEQFDLMFDGVINHISKSSEWFQRYLRGDDKYRHYFTEGDPEADYSMVTRPRNLPLLTRFETSEGYKYVWTTFSEDQIDLNFANPDVLLDILRVLLFYTRKGARFIRLDAIGFAWKKPGTTCMHLEELHTLVKLMRQVVDIASPSTILITETNVPHKDNIGYFGNGFDEAHMVYQFPLPPLTLYSFLRCDAGKLMQWLEQLEPTSAGTAFFNFLASHDGVGMRPVEDRLTAEEKQWMVERVLEHGGRVSYRANGDGTTSPYELNISYVDALSHPDDDDEVRAAKMIAAHVILLSLAGVPGIYIHSLFGSRNDYDELDRSGINRRINRGKLNDSAVGEELGNDTLRSRVYGRLSELIRLRRAQRAFHPGASQQAVRLDDRVFAVVRDNAEAGETILVLVNVSNEEVHAGVDFEGEDLITGLQTGMEVELLPYQCMWIKRKGRD</sequence>
<evidence type="ECO:0000313" key="7">
    <source>
        <dbReference type="EMBL" id="GBG10573.1"/>
    </source>
</evidence>
<comment type="catalytic activity">
    <reaction evidence="4">
        <text>sucrose + phosphate = D-fructose + alpha-D-glucose 1-phosphate</text>
        <dbReference type="Rhea" id="RHEA:24048"/>
        <dbReference type="ChEBI" id="CHEBI:17992"/>
        <dbReference type="ChEBI" id="CHEBI:37721"/>
        <dbReference type="ChEBI" id="CHEBI:43474"/>
        <dbReference type="ChEBI" id="CHEBI:58601"/>
        <dbReference type="EC" id="2.4.1.7"/>
    </reaction>
</comment>
<feature type="binding site" evidence="5">
    <location>
        <begin position="328"/>
        <end position="329"/>
    </location>
    <ligand>
        <name>substrate</name>
    </ligand>
</feature>
<dbReference type="Gene3D" id="3.20.20.80">
    <property type="entry name" value="Glycosidases"/>
    <property type="match status" value="1"/>
</dbReference>
<dbReference type="InterPro" id="IPR017853">
    <property type="entry name" value="GH"/>
</dbReference>
<organism evidence="7 8">
    <name type="scientific">Paenibacillus agaridevorans</name>
    <dbReference type="NCBI Taxonomy" id="171404"/>
    <lineage>
        <taxon>Bacteria</taxon>
        <taxon>Bacillati</taxon>
        <taxon>Bacillota</taxon>
        <taxon>Bacilli</taxon>
        <taxon>Bacillales</taxon>
        <taxon>Paenibacillaceae</taxon>
        <taxon>Paenibacillus</taxon>
    </lineage>
</organism>
<feature type="binding site" evidence="5">
    <location>
        <position position="87"/>
    </location>
    <ligand>
        <name>substrate</name>
    </ligand>
</feature>
<evidence type="ECO:0000256" key="5">
    <source>
        <dbReference type="PIRSR" id="PIRSR003059-2"/>
    </source>
</evidence>
<dbReference type="GO" id="GO:0016798">
    <property type="term" value="F:hydrolase activity, acting on glycosyl bonds"/>
    <property type="evidence" value="ECO:0007669"/>
    <property type="project" value="UniProtKB-KW"/>
</dbReference>
<evidence type="ECO:0000313" key="8">
    <source>
        <dbReference type="Proteomes" id="UP000245202"/>
    </source>
</evidence>
<comment type="similarity">
    <text evidence="4">Belongs to the glycosyl hydrolase 13 family. Sucrose phosphorylase subfamily.</text>
</comment>
<proteinExistence type="inferred from homology"/>
<dbReference type="AlphaFoldDB" id="A0A2R5F2N0"/>
<dbReference type="GO" id="GO:0009018">
    <property type="term" value="F:sucrose phosphorylase activity"/>
    <property type="evidence" value="ECO:0007669"/>
    <property type="project" value="UniProtKB-EC"/>
</dbReference>
<keyword evidence="3" id="KW-0326">Glycosidase</keyword>
<dbReference type="Gene3D" id="3.90.400.10">
    <property type="entry name" value="Oligo-1,6-glucosidase, Domain 2"/>
    <property type="match status" value="1"/>
</dbReference>
<feature type="binding site" evidence="5">
    <location>
        <position position="125"/>
    </location>
    <ligand>
        <name>substrate</name>
    </ligand>
</feature>
<dbReference type="PANTHER" id="PTHR10357:SF214">
    <property type="entry name" value="GLUCOSYLGLYCERATE PHOSPHORYLASE"/>
    <property type="match status" value="1"/>
</dbReference>
<dbReference type="Pfam" id="PF00128">
    <property type="entry name" value="Alpha-amylase"/>
    <property type="match status" value="1"/>
</dbReference>
<gene>
    <name evidence="7" type="ORF">PAT3040_05323</name>
</gene>
<evidence type="ECO:0000259" key="6">
    <source>
        <dbReference type="SMART" id="SM00642"/>
    </source>
</evidence>
<dbReference type="GO" id="GO:0005975">
    <property type="term" value="P:carbohydrate metabolic process"/>
    <property type="evidence" value="ECO:0007669"/>
    <property type="project" value="InterPro"/>
</dbReference>
<dbReference type="Proteomes" id="UP000245202">
    <property type="component" value="Unassembled WGS sequence"/>
</dbReference>
<dbReference type="EMBL" id="BDQX01000339">
    <property type="protein sequence ID" value="GBG10573.1"/>
    <property type="molecule type" value="Genomic_DNA"/>
</dbReference>
<dbReference type="InterPro" id="IPR033746">
    <property type="entry name" value="GGa_phosphorylase"/>
</dbReference>
<feature type="domain" description="Glycosyl hydrolase family 13 catalytic" evidence="6">
    <location>
        <begin position="58"/>
        <end position="470"/>
    </location>
</feature>
<accession>A0A2R5F2N0</accession>
<evidence type="ECO:0000256" key="2">
    <source>
        <dbReference type="ARBA" id="ARBA00022679"/>
    </source>
</evidence>
<keyword evidence="1 4" id="KW-0328">Glycosyltransferase</keyword>
<dbReference type="CDD" id="cd11356">
    <property type="entry name" value="AmyAc_Sucrose_phosphorylase-like_1"/>
    <property type="match status" value="1"/>
</dbReference>
<evidence type="ECO:0000256" key="3">
    <source>
        <dbReference type="ARBA" id="ARBA00023295"/>
    </source>
</evidence>
<dbReference type="EC" id="2.4.1.7" evidence="4"/>
<dbReference type="InterPro" id="IPR006047">
    <property type="entry name" value="GH13_cat_dom"/>
</dbReference>